<reference evidence="2 3" key="1">
    <citation type="submission" date="2019-07" db="EMBL/GenBank/DDBJ databases">
        <authorList>
            <person name="Jastrzebski P J."/>
            <person name="Paukszto L."/>
            <person name="Jastrzebski P J."/>
        </authorList>
    </citation>
    <scope>NUCLEOTIDE SEQUENCE [LARGE SCALE GENOMIC DNA]</scope>
    <source>
        <strain evidence="2 3">WMS-il1</strain>
    </source>
</reference>
<gene>
    <name evidence="2" type="ORF">WMSIL1_LOCUS10962</name>
</gene>
<dbReference type="AlphaFoldDB" id="A0A564YZ36"/>
<feature type="region of interest" description="Disordered" evidence="1">
    <location>
        <begin position="1"/>
        <end position="23"/>
    </location>
</feature>
<feature type="non-terminal residue" evidence="2">
    <location>
        <position position="1"/>
    </location>
</feature>
<dbReference type="Proteomes" id="UP000321570">
    <property type="component" value="Unassembled WGS sequence"/>
</dbReference>
<evidence type="ECO:0000313" key="3">
    <source>
        <dbReference type="Proteomes" id="UP000321570"/>
    </source>
</evidence>
<organism evidence="2 3">
    <name type="scientific">Hymenolepis diminuta</name>
    <name type="common">Rat tapeworm</name>
    <dbReference type="NCBI Taxonomy" id="6216"/>
    <lineage>
        <taxon>Eukaryota</taxon>
        <taxon>Metazoa</taxon>
        <taxon>Spiralia</taxon>
        <taxon>Lophotrochozoa</taxon>
        <taxon>Platyhelminthes</taxon>
        <taxon>Cestoda</taxon>
        <taxon>Eucestoda</taxon>
        <taxon>Cyclophyllidea</taxon>
        <taxon>Hymenolepididae</taxon>
        <taxon>Hymenolepis</taxon>
    </lineage>
</organism>
<sequence length="57" mass="6565">LPLDTHTHQGTPARQTHLSLPNPSPPILSFPLRLCTELCLIQPAQRNPWRSFSFIYR</sequence>
<protein>
    <submittedName>
        <fullName evidence="2">Uncharacterized protein</fullName>
    </submittedName>
</protein>
<proteinExistence type="predicted"/>
<evidence type="ECO:0000256" key="1">
    <source>
        <dbReference type="SAM" id="MobiDB-lite"/>
    </source>
</evidence>
<dbReference type="EMBL" id="CABIJS010000499">
    <property type="protein sequence ID" value="VUZ52531.1"/>
    <property type="molecule type" value="Genomic_DNA"/>
</dbReference>
<name>A0A564YZ36_HYMDI</name>
<accession>A0A564YZ36</accession>
<feature type="compositionally biased region" description="Polar residues" evidence="1">
    <location>
        <begin position="8"/>
        <end position="17"/>
    </location>
</feature>
<keyword evidence="3" id="KW-1185">Reference proteome</keyword>
<evidence type="ECO:0000313" key="2">
    <source>
        <dbReference type="EMBL" id="VUZ52531.1"/>
    </source>
</evidence>